<dbReference type="InterPro" id="IPR004715">
    <property type="entry name" value="PTS_IIA_fruc"/>
</dbReference>
<dbReference type="InterPro" id="IPR051541">
    <property type="entry name" value="PTS_SugarTrans_NitroReg"/>
</dbReference>
<dbReference type="InterPro" id="IPR002178">
    <property type="entry name" value="PTS_EIIA_type-2_dom"/>
</dbReference>
<dbReference type="Proteomes" id="UP000036802">
    <property type="component" value="Unassembled WGS sequence"/>
</dbReference>
<sequence length="156" mass="17083">MADTATLTLNDVLDRNTILTDVKVETKEDVFRTLAERLFEQGYVSSVDDFLDALHKREEEGATGIGNHIAIPHGRSETVTRNGVAIAILDHEIEWESLDDTGAKLVVMFTVGASGDGANDHLKLLSMFARKMAQQQVVDALLKAKDADEVIAAFQD</sequence>
<evidence type="ECO:0000256" key="3">
    <source>
        <dbReference type="ARBA" id="ARBA00022597"/>
    </source>
</evidence>
<dbReference type="NCBIfam" id="TIGR00848">
    <property type="entry name" value="fruA"/>
    <property type="match status" value="1"/>
</dbReference>
<evidence type="ECO:0000313" key="8">
    <source>
        <dbReference type="Proteomes" id="UP000036802"/>
    </source>
</evidence>
<comment type="caution">
    <text evidence="7">The sequence shown here is derived from an EMBL/GenBank/DDBJ whole genome shotgun (WGS) entry which is preliminary data.</text>
</comment>
<protein>
    <submittedName>
        <fullName evidence="7">PTS fructose transporter subunit IIA</fullName>
    </submittedName>
</protein>
<keyword evidence="3" id="KW-0762">Sugar transport</keyword>
<dbReference type="RefSeq" id="WP_003830270.1">
    <property type="nucleotide sequence ID" value="NZ_AVQC01000010.1"/>
</dbReference>
<proteinExistence type="predicted"/>
<dbReference type="PROSITE" id="PS00372">
    <property type="entry name" value="PTS_EIIA_TYPE_2_HIS"/>
    <property type="match status" value="1"/>
</dbReference>
<name>A0A0L7CZV1_BIFBR</name>
<dbReference type="PANTHER" id="PTHR47738:SF2">
    <property type="entry name" value="PTS SYSTEM FRUCTOSE-LIKE EIIA COMPONENT"/>
    <property type="match status" value="1"/>
</dbReference>
<dbReference type="GO" id="GO:0016020">
    <property type="term" value="C:membrane"/>
    <property type="evidence" value="ECO:0007669"/>
    <property type="project" value="InterPro"/>
</dbReference>
<evidence type="ECO:0000256" key="1">
    <source>
        <dbReference type="ARBA" id="ARBA00022448"/>
    </source>
</evidence>
<feature type="domain" description="PTS EIIA type-2" evidence="6">
    <location>
        <begin position="11"/>
        <end position="156"/>
    </location>
</feature>
<accession>A0A0L7CZV1</accession>
<keyword evidence="2" id="KW-0597">Phosphoprotein</keyword>
<dbReference type="Gene3D" id="3.40.930.10">
    <property type="entry name" value="Mannitol-specific EII, Chain A"/>
    <property type="match status" value="1"/>
</dbReference>
<dbReference type="CDD" id="cd00211">
    <property type="entry name" value="PTS_IIA_fru"/>
    <property type="match status" value="1"/>
</dbReference>
<dbReference type="GO" id="GO:0008982">
    <property type="term" value="F:protein-N(PI)-phosphohistidine-sugar phosphotransferase activity"/>
    <property type="evidence" value="ECO:0007669"/>
    <property type="project" value="InterPro"/>
</dbReference>
<dbReference type="InterPro" id="IPR016152">
    <property type="entry name" value="PTrfase/Anion_transptr"/>
</dbReference>
<evidence type="ECO:0000313" key="7">
    <source>
        <dbReference type="EMBL" id="KOA65222.1"/>
    </source>
</evidence>
<dbReference type="EMBL" id="AVQC01000010">
    <property type="protein sequence ID" value="KOA65222.1"/>
    <property type="molecule type" value="Genomic_DNA"/>
</dbReference>
<dbReference type="PANTHER" id="PTHR47738">
    <property type="entry name" value="PTS SYSTEM FRUCTOSE-LIKE EIIA COMPONENT-RELATED"/>
    <property type="match status" value="1"/>
</dbReference>
<keyword evidence="5" id="KW-0598">Phosphotransferase system</keyword>
<evidence type="ECO:0000259" key="6">
    <source>
        <dbReference type="PROSITE" id="PS51094"/>
    </source>
</evidence>
<organism evidence="7 8">
    <name type="scientific">Bifidobacterium breve MCC 1114</name>
    <dbReference type="NCBI Taxonomy" id="1365964"/>
    <lineage>
        <taxon>Bacteria</taxon>
        <taxon>Bacillati</taxon>
        <taxon>Actinomycetota</taxon>
        <taxon>Actinomycetes</taxon>
        <taxon>Bifidobacteriales</taxon>
        <taxon>Bifidobacteriaceae</taxon>
        <taxon>Bifidobacterium</taxon>
    </lineage>
</organism>
<dbReference type="GO" id="GO:0009401">
    <property type="term" value="P:phosphoenolpyruvate-dependent sugar phosphotransferase system"/>
    <property type="evidence" value="ECO:0007669"/>
    <property type="project" value="UniProtKB-KW"/>
</dbReference>
<dbReference type="PATRIC" id="fig|1365964.3.peg.1262"/>
<dbReference type="GeneID" id="29242052"/>
<dbReference type="AlphaFoldDB" id="A0A0L7CZV1"/>
<dbReference type="PROSITE" id="PS51094">
    <property type="entry name" value="PTS_EIIA_TYPE_2"/>
    <property type="match status" value="1"/>
</dbReference>
<evidence type="ECO:0000256" key="4">
    <source>
        <dbReference type="ARBA" id="ARBA00022679"/>
    </source>
</evidence>
<gene>
    <name evidence="7" type="ORF">BBM1114_06255</name>
</gene>
<keyword evidence="4" id="KW-0808">Transferase</keyword>
<reference evidence="7 8" key="1">
    <citation type="journal article" date="2015" name="Int J Genomics">
        <title>Comparative Genomics Revealed Genetic Diversity and Species/Strain-Level Differences in Carbohydrate Metabolism of Three Probiotic Bifidobacterial Species.</title>
        <authorList>
            <person name="Odamaki T."/>
            <person name="Horigome A."/>
            <person name="Sugahara H."/>
            <person name="Hashikura N."/>
            <person name="Minami J."/>
            <person name="Xiao J.Z."/>
            <person name="Abe F."/>
        </authorList>
    </citation>
    <scope>NUCLEOTIDE SEQUENCE [LARGE SCALE GENOMIC DNA]</scope>
    <source>
        <strain evidence="7 8">MCC 1114</strain>
    </source>
</reference>
<dbReference type="SUPFAM" id="SSF55804">
    <property type="entry name" value="Phoshotransferase/anion transport protein"/>
    <property type="match status" value="1"/>
</dbReference>
<dbReference type="Pfam" id="PF00359">
    <property type="entry name" value="PTS_EIIA_2"/>
    <property type="match status" value="1"/>
</dbReference>
<evidence type="ECO:0000256" key="2">
    <source>
        <dbReference type="ARBA" id="ARBA00022553"/>
    </source>
</evidence>
<keyword evidence="1" id="KW-0813">Transport</keyword>
<evidence type="ECO:0000256" key="5">
    <source>
        <dbReference type="ARBA" id="ARBA00022683"/>
    </source>
</evidence>